<feature type="transmembrane region" description="Helical" evidence="1">
    <location>
        <begin position="90"/>
        <end position="115"/>
    </location>
</feature>
<organism evidence="2 3">
    <name type="scientific">Scleroderma citrinum Foug A</name>
    <dbReference type="NCBI Taxonomy" id="1036808"/>
    <lineage>
        <taxon>Eukaryota</taxon>
        <taxon>Fungi</taxon>
        <taxon>Dikarya</taxon>
        <taxon>Basidiomycota</taxon>
        <taxon>Agaricomycotina</taxon>
        <taxon>Agaricomycetes</taxon>
        <taxon>Agaricomycetidae</taxon>
        <taxon>Boletales</taxon>
        <taxon>Sclerodermatineae</taxon>
        <taxon>Sclerodermataceae</taxon>
        <taxon>Scleroderma</taxon>
    </lineage>
</organism>
<gene>
    <name evidence="2" type="ORF">SCLCIDRAFT_1214210</name>
</gene>
<feature type="transmembrane region" description="Helical" evidence="1">
    <location>
        <begin position="127"/>
        <end position="150"/>
    </location>
</feature>
<keyword evidence="1" id="KW-1133">Transmembrane helix</keyword>
<reference evidence="2 3" key="1">
    <citation type="submission" date="2014-04" db="EMBL/GenBank/DDBJ databases">
        <authorList>
            <consortium name="DOE Joint Genome Institute"/>
            <person name="Kuo A."/>
            <person name="Kohler A."/>
            <person name="Nagy L.G."/>
            <person name="Floudas D."/>
            <person name="Copeland A."/>
            <person name="Barry K.W."/>
            <person name="Cichocki N."/>
            <person name="Veneault-Fourrey C."/>
            <person name="LaButti K."/>
            <person name="Lindquist E.A."/>
            <person name="Lipzen A."/>
            <person name="Lundell T."/>
            <person name="Morin E."/>
            <person name="Murat C."/>
            <person name="Sun H."/>
            <person name="Tunlid A."/>
            <person name="Henrissat B."/>
            <person name="Grigoriev I.V."/>
            <person name="Hibbett D.S."/>
            <person name="Martin F."/>
            <person name="Nordberg H.P."/>
            <person name="Cantor M.N."/>
            <person name="Hua S.X."/>
        </authorList>
    </citation>
    <scope>NUCLEOTIDE SEQUENCE [LARGE SCALE GENOMIC DNA]</scope>
    <source>
        <strain evidence="2 3">Foug A</strain>
    </source>
</reference>
<feature type="transmembrane region" description="Helical" evidence="1">
    <location>
        <begin position="156"/>
        <end position="176"/>
    </location>
</feature>
<sequence>MSEVLRKRVPFAFKSEDAFDGNDQVVLDEQEQAELVEQIKEHNAAANKQNRLVLQAMLGLSGLLHVIYSFSDKRSPLFVIFPPSSHDQTAEAPIAFSDILVYIAILIHVNLSLIVHPRHVVIAGWTIRAIGFMETFAWATIGPIASIYMGKAWQTTAWWCVSAIVTGVVYAVHGWIQKADEDVVELEKLQYKAPGA</sequence>
<evidence type="ECO:0000256" key="1">
    <source>
        <dbReference type="SAM" id="Phobius"/>
    </source>
</evidence>
<protein>
    <submittedName>
        <fullName evidence="2">Uncharacterized protein</fullName>
    </submittedName>
</protein>
<dbReference type="EMBL" id="KN822035">
    <property type="protein sequence ID" value="KIM63325.1"/>
    <property type="molecule type" value="Genomic_DNA"/>
</dbReference>
<dbReference type="OrthoDB" id="3358048at2759"/>
<proteinExistence type="predicted"/>
<name>A0A0C3DRP7_9AGAM</name>
<dbReference type="AlphaFoldDB" id="A0A0C3DRP7"/>
<dbReference type="Proteomes" id="UP000053989">
    <property type="component" value="Unassembled WGS sequence"/>
</dbReference>
<keyword evidence="3" id="KW-1185">Reference proteome</keyword>
<evidence type="ECO:0000313" key="3">
    <source>
        <dbReference type="Proteomes" id="UP000053989"/>
    </source>
</evidence>
<feature type="transmembrane region" description="Helical" evidence="1">
    <location>
        <begin position="52"/>
        <end position="70"/>
    </location>
</feature>
<dbReference type="InParanoid" id="A0A0C3DRP7"/>
<keyword evidence="1" id="KW-0472">Membrane</keyword>
<keyword evidence="1" id="KW-0812">Transmembrane</keyword>
<reference evidence="3" key="2">
    <citation type="submission" date="2015-01" db="EMBL/GenBank/DDBJ databases">
        <title>Evolutionary Origins and Diversification of the Mycorrhizal Mutualists.</title>
        <authorList>
            <consortium name="DOE Joint Genome Institute"/>
            <consortium name="Mycorrhizal Genomics Consortium"/>
            <person name="Kohler A."/>
            <person name="Kuo A."/>
            <person name="Nagy L.G."/>
            <person name="Floudas D."/>
            <person name="Copeland A."/>
            <person name="Barry K.W."/>
            <person name="Cichocki N."/>
            <person name="Veneault-Fourrey C."/>
            <person name="LaButti K."/>
            <person name="Lindquist E.A."/>
            <person name="Lipzen A."/>
            <person name="Lundell T."/>
            <person name="Morin E."/>
            <person name="Murat C."/>
            <person name="Riley R."/>
            <person name="Ohm R."/>
            <person name="Sun H."/>
            <person name="Tunlid A."/>
            <person name="Henrissat B."/>
            <person name="Grigoriev I.V."/>
            <person name="Hibbett D.S."/>
            <person name="Martin F."/>
        </authorList>
    </citation>
    <scope>NUCLEOTIDE SEQUENCE [LARGE SCALE GENOMIC DNA]</scope>
    <source>
        <strain evidence="3">Foug A</strain>
    </source>
</reference>
<accession>A0A0C3DRP7</accession>
<evidence type="ECO:0000313" key="2">
    <source>
        <dbReference type="EMBL" id="KIM63325.1"/>
    </source>
</evidence>
<dbReference type="HOGENOM" id="CLU_097226_0_0_1"/>